<evidence type="ECO:0000256" key="9">
    <source>
        <dbReference type="ARBA" id="ARBA00022842"/>
    </source>
</evidence>
<dbReference type="EC" id="2.5.1.75" evidence="3"/>
<evidence type="ECO:0000256" key="2">
    <source>
        <dbReference type="ARBA" id="ARBA00005842"/>
    </source>
</evidence>
<evidence type="ECO:0000256" key="3">
    <source>
        <dbReference type="ARBA" id="ARBA00012665"/>
    </source>
</evidence>
<dbReference type="AlphaFoldDB" id="A0ABD0VRL6"/>
<dbReference type="InterPro" id="IPR027417">
    <property type="entry name" value="P-loop_NTPase"/>
</dbReference>
<keyword evidence="14" id="KW-1185">Reference proteome</keyword>
<dbReference type="EMBL" id="JANQDX010000002">
    <property type="protein sequence ID" value="KAL0927694.1"/>
    <property type="molecule type" value="Genomic_DNA"/>
</dbReference>
<dbReference type="NCBIfam" id="TIGR00174">
    <property type="entry name" value="miaA"/>
    <property type="match status" value="1"/>
</dbReference>
<evidence type="ECO:0000256" key="11">
    <source>
        <dbReference type="RuleBase" id="RU003785"/>
    </source>
</evidence>
<evidence type="ECO:0000256" key="6">
    <source>
        <dbReference type="ARBA" id="ARBA00022712"/>
    </source>
</evidence>
<comment type="cofactor">
    <cofactor evidence="1">
        <name>Mg(2+)</name>
        <dbReference type="ChEBI" id="CHEBI:18420"/>
    </cofactor>
</comment>
<proteinExistence type="inferred from homology"/>
<dbReference type="InterPro" id="IPR039657">
    <property type="entry name" value="Dimethylallyltransferase"/>
</dbReference>
<dbReference type="Proteomes" id="UP001552299">
    <property type="component" value="Unassembled WGS sequence"/>
</dbReference>
<comment type="catalytic activity">
    <reaction evidence="10">
        <text>adenosine(37) in tRNA + dimethylallyl diphosphate = N(6)-dimethylallyladenosine(37) in tRNA + diphosphate</text>
        <dbReference type="Rhea" id="RHEA:26482"/>
        <dbReference type="Rhea" id="RHEA-COMP:10162"/>
        <dbReference type="Rhea" id="RHEA-COMP:10375"/>
        <dbReference type="ChEBI" id="CHEBI:33019"/>
        <dbReference type="ChEBI" id="CHEBI:57623"/>
        <dbReference type="ChEBI" id="CHEBI:74411"/>
        <dbReference type="ChEBI" id="CHEBI:74415"/>
        <dbReference type="EC" id="2.5.1.75"/>
    </reaction>
</comment>
<keyword evidence="6" id="KW-0203">Cytokinin biosynthesis</keyword>
<keyword evidence="4 11" id="KW-0808">Transferase</keyword>
<dbReference type="GO" id="GO:0008033">
    <property type="term" value="P:tRNA processing"/>
    <property type="evidence" value="ECO:0007669"/>
    <property type="project" value="UniProtKB-KW"/>
</dbReference>
<dbReference type="GO" id="GO:0009691">
    <property type="term" value="P:cytokinin biosynthetic process"/>
    <property type="evidence" value="ECO:0007669"/>
    <property type="project" value="UniProtKB-KW"/>
</dbReference>
<evidence type="ECO:0000256" key="12">
    <source>
        <dbReference type="SAM" id="MobiDB-lite"/>
    </source>
</evidence>
<evidence type="ECO:0000256" key="10">
    <source>
        <dbReference type="ARBA" id="ARBA00049563"/>
    </source>
</evidence>
<dbReference type="PANTHER" id="PTHR11088:SF60">
    <property type="entry name" value="TRNA DIMETHYLALLYLTRANSFERASE"/>
    <property type="match status" value="1"/>
</dbReference>
<dbReference type="PANTHER" id="PTHR11088">
    <property type="entry name" value="TRNA DIMETHYLALLYLTRANSFERASE"/>
    <property type="match status" value="1"/>
</dbReference>
<dbReference type="Gene3D" id="1.10.20.140">
    <property type="match status" value="1"/>
</dbReference>
<evidence type="ECO:0000256" key="8">
    <source>
        <dbReference type="ARBA" id="ARBA00022840"/>
    </source>
</evidence>
<evidence type="ECO:0000256" key="7">
    <source>
        <dbReference type="ARBA" id="ARBA00022741"/>
    </source>
</evidence>
<dbReference type="Gene3D" id="3.40.50.300">
    <property type="entry name" value="P-loop containing nucleotide triphosphate hydrolases"/>
    <property type="match status" value="1"/>
</dbReference>
<evidence type="ECO:0000256" key="5">
    <source>
        <dbReference type="ARBA" id="ARBA00022694"/>
    </source>
</evidence>
<dbReference type="GO" id="GO:0005524">
    <property type="term" value="F:ATP binding"/>
    <property type="evidence" value="ECO:0007669"/>
    <property type="project" value="UniProtKB-KW"/>
</dbReference>
<gene>
    <name evidence="13" type="ORF">M5K25_001893</name>
</gene>
<dbReference type="GO" id="GO:0052381">
    <property type="term" value="F:tRNA dimethylallyltransferase activity"/>
    <property type="evidence" value="ECO:0007669"/>
    <property type="project" value="UniProtKB-EC"/>
</dbReference>
<comment type="caution">
    <text evidence="13">The sequence shown here is derived from an EMBL/GenBank/DDBJ whole genome shotgun (WGS) entry which is preliminary data.</text>
</comment>
<dbReference type="SUPFAM" id="SSF52540">
    <property type="entry name" value="P-loop containing nucleoside triphosphate hydrolases"/>
    <property type="match status" value="1"/>
</dbReference>
<dbReference type="FunFam" id="1.10.20.140:FF:000007">
    <property type="entry name" value="tRNA dimethylallyltransferase 9"/>
    <property type="match status" value="1"/>
</dbReference>
<dbReference type="CDD" id="cd02019">
    <property type="entry name" value="NK"/>
    <property type="match status" value="1"/>
</dbReference>
<dbReference type="InterPro" id="IPR018022">
    <property type="entry name" value="IPT"/>
</dbReference>
<evidence type="ECO:0000256" key="4">
    <source>
        <dbReference type="ARBA" id="ARBA00022679"/>
    </source>
</evidence>
<comment type="similarity">
    <text evidence="2 11">Belongs to the IPP transferase family.</text>
</comment>
<feature type="region of interest" description="Disordered" evidence="12">
    <location>
        <begin position="48"/>
        <end position="68"/>
    </location>
</feature>
<keyword evidence="7 11" id="KW-0547">Nucleotide-binding</keyword>
<feature type="compositionally biased region" description="Basic residues" evidence="12">
    <location>
        <begin position="58"/>
        <end position="68"/>
    </location>
</feature>
<evidence type="ECO:0000313" key="13">
    <source>
        <dbReference type="EMBL" id="KAL0927694.1"/>
    </source>
</evidence>
<sequence>MDISFTRLLMSKAGALPSLGIRLTTDIGLPRNRIRSLHLDNISTRPTNCSTDCPKEEKKKKKKKKKKKVIVITGPTGSGKSRLALNLAKRLDGEIISADSVQIYRGLDIGSAKPTLAEQKMVPHHLINILNPSEEYSAGQFFEDARKATNEVLSKGKVPLVTGGTGLYLRWFIYGKPEVPKASVDVTYEVCSELKHLQEKDKWDEAVELVVKAGDSKARTIPLNNWYRLRRSLEIIRSAGVPPSAFAVPYESFKKQPAFEQRCSDPAEKDLDFDFICLFLTSPRVDLYRAIDLRCEEMLRETEGLLSEASWLLDIGLRPNMSSATRAIGYRQAMKYLLECRNYGGRSTADSFIAFLYEFQKASRNFAKRQMTWFRSEFLYHWIDSSSPLDGVVDFICSAYEQTEKLMVPNNLLMTKNAPVRQKNYELKSYRTQNMIFKKETDCRHVLDWVWRTQRKLAE</sequence>
<reference evidence="13 14" key="1">
    <citation type="journal article" date="2024" name="Plant Biotechnol. J.">
        <title>Dendrobium thyrsiflorum genome and its molecular insights into genes involved in important horticultural traits.</title>
        <authorList>
            <person name="Chen B."/>
            <person name="Wang J.Y."/>
            <person name="Zheng P.J."/>
            <person name="Li K.L."/>
            <person name="Liang Y.M."/>
            <person name="Chen X.F."/>
            <person name="Zhang C."/>
            <person name="Zhao X."/>
            <person name="He X."/>
            <person name="Zhang G.Q."/>
            <person name="Liu Z.J."/>
            <person name="Xu Q."/>
        </authorList>
    </citation>
    <scope>NUCLEOTIDE SEQUENCE [LARGE SCALE GENOMIC DNA]</scope>
    <source>
        <strain evidence="13">GZMU011</strain>
    </source>
</reference>
<dbReference type="HAMAP" id="MF_00185">
    <property type="entry name" value="IPP_trans"/>
    <property type="match status" value="1"/>
</dbReference>
<name>A0ABD0VRL6_DENTH</name>
<organism evidence="13 14">
    <name type="scientific">Dendrobium thyrsiflorum</name>
    <name type="common">Pinecone-like raceme dendrobium</name>
    <name type="synonym">Orchid</name>
    <dbReference type="NCBI Taxonomy" id="117978"/>
    <lineage>
        <taxon>Eukaryota</taxon>
        <taxon>Viridiplantae</taxon>
        <taxon>Streptophyta</taxon>
        <taxon>Embryophyta</taxon>
        <taxon>Tracheophyta</taxon>
        <taxon>Spermatophyta</taxon>
        <taxon>Magnoliopsida</taxon>
        <taxon>Liliopsida</taxon>
        <taxon>Asparagales</taxon>
        <taxon>Orchidaceae</taxon>
        <taxon>Epidendroideae</taxon>
        <taxon>Malaxideae</taxon>
        <taxon>Dendrobiinae</taxon>
        <taxon>Dendrobium</taxon>
    </lineage>
</organism>
<accession>A0ABD0VRL6</accession>
<evidence type="ECO:0000256" key="1">
    <source>
        <dbReference type="ARBA" id="ARBA00001946"/>
    </source>
</evidence>
<evidence type="ECO:0000313" key="14">
    <source>
        <dbReference type="Proteomes" id="UP001552299"/>
    </source>
</evidence>
<protein>
    <recommendedName>
        <fullName evidence="3">tRNA dimethylallyltransferase</fullName>
        <ecNumber evidence="3">2.5.1.75</ecNumber>
    </recommendedName>
</protein>
<keyword evidence="9" id="KW-0460">Magnesium</keyword>
<keyword evidence="8 11" id="KW-0067">ATP-binding</keyword>
<keyword evidence="5" id="KW-0819">tRNA processing</keyword>
<dbReference type="Pfam" id="PF01715">
    <property type="entry name" value="IPPT"/>
    <property type="match status" value="1"/>
</dbReference>